<protein>
    <recommendedName>
        <fullName evidence="7">Peptidase S1 domain-containing protein</fullName>
    </recommendedName>
</protein>
<dbReference type="CDD" id="cd00190">
    <property type="entry name" value="Tryp_SPc"/>
    <property type="match status" value="1"/>
</dbReference>
<dbReference type="GO" id="GO:0006508">
    <property type="term" value="P:proteolysis"/>
    <property type="evidence" value="ECO:0007669"/>
    <property type="project" value="UniProtKB-KW"/>
</dbReference>
<reference evidence="8" key="1">
    <citation type="submission" date="2022-11" db="EMBL/GenBank/DDBJ databases">
        <title>Chromosome-level genome of Pogonophryne albipinna.</title>
        <authorList>
            <person name="Jo E."/>
        </authorList>
    </citation>
    <scope>NUCLEOTIDE SEQUENCE</scope>
    <source>
        <strain evidence="8">SGF0006</strain>
        <tissue evidence="8">Muscle</tissue>
    </source>
</reference>
<evidence type="ECO:0000256" key="1">
    <source>
        <dbReference type="ARBA" id="ARBA00022670"/>
    </source>
</evidence>
<evidence type="ECO:0000256" key="4">
    <source>
        <dbReference type="ARBA" id="ARBA00022825"/>
    </source>
</evidence>
<keyword evidence="5" id="KW-1015">Disulfide bond</keyword>
<dbReference type="InterPro" id="IPR009003">
    <property type="entry name" value="Peptidase_S1_PA"/>
</dbReference>
<evidence type="ECO:0000259" key="7">
    <source>
        <dbReference type="PROSITE" id="PS50240"/>
    </source>
</evidence>
<dbReference type="Pfam" id="PF00089">
    <property type="entry name" value="Trypsin"/>
    <property type="match status" value="1"/>
</dbReference>
<feature type="domain" description="Peptidase S1" evidence="7">
    <location>
        <begin position="27"/>
        <end position="267"/>
    </location>
</feature>
<keyword evidence="2 6" id="KW-0732">Signal</keyword>
<dbReference type="InterPro" id="IPR001254">
    <property type="entry name" value="Trypsin_dom"/>
</dbReference>
<dbReference type="GO" id="GO:0004252">
    <property type="term" value="F:serine-type endopeptidase activity"/>
    <property type="evidence" value="ECO:0007669"/>
    <property type="project" value="InterPro"/>
</dbReference>
<proteinExistence type="predicted"/>
<dbReference type="AlphaFoldDB" id="A0AAD6AWZ8"/>
<evidence type="ECO:0000256" key="5">
    <source>
        <dbReference type="ARBA" id="ARBA00023157"/>
    </source>
</evidence>
<evidence type="ECO:0000313" key="9">
    <source>
        <dbReference type="Proteomes" id="UP001219934"/>
    </source>
</evidence>
<dbReference type="PRINTS" id="PR00722">
    <property type="entry name" value="CHYMOTRYPSIN"/>
</dbReference>
<accession>A0AAD6AWZ8</accession>
<organism evidence="8 9">
    <name type="scientific">Pogonophryne albipinna</name>
    <dbReference type="NCBI Taxonomy" id="1090488"/>
    <lineage>
        <taxon>Eukaryota</taxon>
        <taxon>Metazoa</taxon>
        <taxon>Chordata</taxon>
        <taxon>Craniata</taxon>
        <taxon>Vertebrata</taxon>
        <taxon>Euteleostomi</taxon>
        <taxon>Actinopterygii</taxon>
        <taxon>Neopterygii</taxon>
        <taxon>Teleostei</taxon>
        <taxon>Neoteleostei</taxon>
        <taxon>Acanthomorphata</taxon>
        <taxon>Eupercaria</taxon>
        <taxon>Perciformes</taxon>
        <taxon>Notothenioidei</taxon>
        <taxon>Pogonophryne</taxon>
    </lineage>
</organism>
<evidence type="ECO:0000313" key="8">
    <source>
        <dbReference type="EMBL" id="KAJ4932254.1"/>
    </source>
</evidence>
<dbReference type="FunFam" id="2.40.10.10:FF:000024">
    <property type="entry name" value="Serine protease 53"/>
    <property type="match status" value="1"/>
</dbReference>
<evidence type="ECO:0000256" key="2">
    <source>
        <dbReference type="ARBA" id="ARBA00022729"/>
    </source>
</evidence>
<keyword evidence="1" id="KW-0645">Protease</keyword>
<dbReference type="PANTHER" id="PTHR24252">
    <property type="entry name" value="ACROSIN-RELATED"/>
    <property type="match status" value="1"/>
</dbReference>
<dbReference type="PROSITE" id="PS00134">
    <property type="entry name" value="TRYPSIN_HIS"/>
    <property type="match status" value="1"/>
</dbReference>
<keyword evidence="9" id="KW-1185">Reference proteome</keyword>
<feature type="chain" id="PRO_5042185779" description="Peptidase S1 domain-containing protein" evidence="6">
    <location>
        <begin position="21"/>
        <end position="268"/>
    </location>
</feature>
<dbReference type="InterPro" id="IPR043504">
    <property type="entry name" value="Peptidase_S1_PA_chymotrypsin"/>
</dbReference>
<keyword evidence="3" id="KW-0378">Hydrolase</keyword>
<feature type="signal peptide" evidence="6">
    <location>
        <begin position="1"/>
        <end position="20"/>
    </location>
</feature>
<sequence length="268" mass="28979">MAFSRLVTVMLLIHAAGVLGAEVRSSIIGGGDAGKGRWPQMAFLKAITADGVHKWLCGATILNSDWVLTAAHCWDKHPNPDIHRSMVWVGTHELKKASARYHGILKFMSHPEYKALNTGFQNDIALIKLKKKVRFNGLVKTVTLPGPDDIIPPSSECWIAGWGNIGASTPLPDPETLQELQIPLVSQKVCKQQYPYLPPDVLCAGGKGEDACDGDYGGPLFCSAPQGGFVQMGIMSYGSPGGCGTDGRPGVFTEVSKHLRFINDYIHI</sequence>
<gene>
    <name evidence="8" type="ORF">JOQ06_010679</name>
</gene>
<dbReference type="Gene3D" id="2.40.10.10">
    <property type="entry name" value="Trypsin-like serine proteases"/>
    <property type="match status" value="1"/>
</dbReference>
<dbReference type="InterPro" id="IPR018114">
    <property type="entry name" value="TRYPSIN_HIS"/>
</dbReference>
<name>A0AAD6AWZ8_9TELE</name>
<dbReference type="EMBL" id="JAPTMU010000014">
    <property type="protein sequence ID" value="KAJ4932254.1"/>
    <property type="molecule type" value="Genomic_DNA"/>
</dbReference>
<evidence type="ECO:0000256" key="3">
    <source>
        <dbReference type="ARBA" id="ARBA00022801"/>
    </source>
</evidence>
<dbReference type="SMART" id="SM00020">
    <property type="entry name" value="Tryp_SPc"/>
    <property type="match status" value="1"/>
</dbReference>
<dbReference type="Proteomes" id="UP001219934">
    <property type="component" value="Unassembled WGS sequence"/>
</dbReference>
<evidence type="ECO:0000256" key="6">
    <source>
        <dbReference type="SAM" id="SignalP"/>
    </source>
</evidence>
<comment type="caution">
    <text evidence="8">The sequence shown here is derived from an EMBL/GenBank/DDBJ whole genome shotgun (WGS) entry which is preliminary data.</text>
</comment>
<dbReference type="PANTHER" id="PTHR24252:SF7">
    <property type="entry name" value="HYALIN"/>
    <property type="match status" value="1"/>
</dbReference>
<dbReference type="PROSITE" id="PS50240">
    <property type="entry name" value="TRYPSIN_DOM"/>
    <property type="match status" value="1"/>
</dbReference>
<dbReference type="InterPro" id="IPR001314">
    <property type="entry name" value="Peptidase_S1A"/>
</dbReference>
<keyword evidence="4" id="KW-0720">Serine protease</keyword>
<dbReference type="SUPFAM" id="SSF50494">
    <property type="entry name" value="Trypsin-like serine proteases"/>
    <property type="match status" value="1"/>
</dbReference>